<feature type="chain" id="PRO_5041945228" evidence="1">
    <location>
        <begin position="28"/>
        <end position="483"/>
    </location>
</feature>
<protein>
    <submittedName>
        <fullName evidence="2">Uncharacterized protein</fullName>
    </submittedName>
</protein>
<evidence type="ECO:0000256" key="1">
    <source>
        <dbReference type="SAM" id="SignalP"/>
    </source>
</evidence>
<evidence type="ECO:0000313" key="2">
    <source>
        <dbReference type="EMBL" id="MUZ55965.1"/>
    </source>
</evidence>
<sequence length="483" mass="52145">MAKWKNLLLRRSIPISILLAGVSNAWAIPDFTRTVGLPEPKSITLYRDNTDDNLYWAPPTSLEYAVLDDKTTPVFSVLTYGIKLPSISGGLGAVINLSVRAIIDDELLPAEWEAIKKANPNARIAVIAPDAAYMDLILGSALFDKTAAASVRTQIVRTELVKATADPNVPTGTAEAATPARQVTVEDLDGVVIAGDDSTTIIKDPSIASTTLGAQVGAYQVFAVSLTPDAGAVFATNGGEDASNFGVRYRYVVSGIRSRLKAEIKVNWSRLYERTTESAGGGWFAFKGRHSVDIQKLKETGAVTMNIIEGGFESDSDAFETIYNTLVKAQINGEGIFKPTLTANAPQGAPSTSGSFFGWSFSGAWSYTRLQEEKDFTFTIDRQVIGKKSFSIGMAFQGMCAKYPKLFVAQGVKGPGCIEANDLAGAKQRYDEIKNTCETKTQIERASLYQSIGLLPDLELRKIALNNALASISQFKFDCLQGK</sequence>
<comment type="caution">
    <text evidence="2">The sequence shown here is derived from an EMBL/GenBank/DDBJ whole genome shotgun (WGS) entry which is preliminary data.</text>
</comment>
<dbReference type="EMBL" id="WPHM01000001">
    <property type="protein sequence ID" value="MUZ55965.1"/>
    <property type="molecule type" value="Genomic_DNA"/>
</dbReference>
<name>A0AAE4WA35_AGRVI</name>
<keyword evidence="1" id="KW-0732">Signal</keyword>
<dbReference type="RefSeq" id="WP_156547016.1">
    <property type="nucleotide sequence ID" value="NZ_JABAEJ010000001.1"/>
</dbReference>
<reference evidence="2 3" key="1">
    <citation type="submission" date="2019-12" db="EMBL/GenBank/DDBJ databases">
        <title>Whole-genome sequencing of Allorhizobium vitis.</title>
        <authorList>
            <person name="Gan H.M."/>
            <person name="Szegedi E."/>
            <person name="Burr T."/>
            <person name="Savka M.A."/>
        </authorList>
    </citation>
    <scope>NUCLEOTIDE SEQUENCE [LARGE SCALE GENOMIC DNA]</scope>
    <source>
        <strain evidence="2 3">CG989</strain>
    </source>
</reference>
<evidence type="ECO:0000313" key="3">
    <source>
        <dbReference type="Proteomes" id="UP000436692"/>
    </source>
</evidence>
<dbReference type="Proteomes" id="UP000436692">
    <property type="component" value="Unassembled WGS sequence"/>
</dbReference>
<organism evidence="2 3">
    <name type="scientific">Agrobacterium vitis</name>
    <name type="common">Rhizobium vitis</name>
    <dbReference type="NCBI Taxonomy" id="373"/>
    <lineage>
        <taxon>Bacteria</taxon>
        <taxon>Pseudomonadati</taxon>
        <taxon>Pseudomonadota</taxon>
        <taxon>Alphaproteobacteria</taxon>
        <taxon>Hyphomicrobiales</taxon>
        <taxon>Rhizobiaceae</taxon>
        <taxon>Rhizobium/Agrobacterium group</taxon>
        <taxon>Agrobacterium</taxon>
    </lineage>
</organism>
<dbReference type="AlphaFoldDB" id="A0AAE4WA35"/>
<gene>
    <name evidence="2" type="ORF">GOZ95_00675</name>
</gene>
<proteinExistence type="predicted"/>
<feature type="signal peptide" evidence="1">
    <location>
        <begin position="1"/>
        <end position="27"/>
    </location>
</feature>
<accession>A0AAE4WA35</accession>